<proteinExistence type="inferred from homology"/>
<evidence type="ECO:0000259" key="10">
    <source>
        <dbReference type="Pfam" id="PF00535"/>
    </source>
</evidence>
<dbReference type="PANTHER" id="PTHR48090">
    <property type="entry name" value="UNDECAPRENYL-PHOSPHATE 4-DEOXY-4-FORMAMIDO-L-ARABINOSE TRANSFERASE-RELATED"/>
    <property type="match status" value="1"/>
</dbReference>
<dbReference type="FunFam" id="3.90.550.10:FF:000079">
    <property type="entry name" value="Probable glycosyl transferase"/>
    <property type="match status" value="1"/>
</dbReference>
<accession>A0A410WS09</accession>
<dbReference type="Pfam" id="PF00535">
    <property type="entry name" value="Glycos_transf_2"/>
    <property type="match status" value="1"/>
</dbReference>
<keyword evidence="2" id="KW-1003">Cell membrane</keyword>
<keyword evidence="7 9" id="KW-0472">Membrane</keyword>
<protein>
    <submittedName>
        <fullName evidence="11 12">Glycosyltransferase</fullName>
    </submittedName>
</protein>
<keyword evidence="5 9" id="KW-0812">Transmembrane</keyword>
<dbReference type="EMBL" id="CP026520">
    <property type="protein sequence ID" value="QAV17090.1"/>
    <property type="molecule type" value="Genomic_DNA"/>
</dbReference>
<organism evidence="12 13">
    <name type="scientific">Paenibacillus chitinolyticus</name>
    <dbReference type="NCBI Taxonomy" id="79263"/>
    <lineage>
        <taxon>Bacteria</taxon>
        <taxon>Bacillati</taxon>
        <taxon>Bacillota</taxon>
        <taxon>Bacilli</taxon>
        <taxon>Bacillales</taxon>
        <taxon>Paenibacillaceae</taxon>
        <taxon>Paenibacillus</taxon>
    </lineage>
</organism>
<dbReference type="GO" id="GO:0005886">
    <property type="term" value="C:plasma membrane"/>
    <property type="evidence" value="ECO:0007669"/>
    <property type="project" value="UniProtKB-SubCell"/>
</dbReference>
<reference evidence="11 14" key="2">
    <citation type="submission" date="2022-05" db="EMBL/GenBank/DDBJ databases">
        <title>Genome Sequencing of Bee-Associated Microbes.</title>
        <authorList>
            <person name="Dunlap C."/>
        </authorList>
    </citation>
    <scope>NUCLEOTIDE SEQUENCE [LARGE SCALE GENOMIC DNA]</scope>
    <source>
        <strain evidence="11 14">NRRL B-23120</strain>
    </source>
</reference>
<dbReference type="GeneID" id="95374189"/>
<dbReference type="GO" id="GO:0016757">
    <property type="term" value="F:glycosyltransferase activity"/>
    <property type="evidence" value="ECO:0007669"/>
    <property type="project" value="UniProtKB-KW"/>
</dbReference>
<evidence type="ECO:0000256" key="6">
    <source>
        <dbReference type="ARBA" id="ARBA00022989"/>
    </source>
</evidence>
<keyword evidence="14" id="KW-1185">Reference proteome</keyword>
<dbReference type="EMBL" id="JAMDMJ010000035">
    <property type="protein sequence ID" value="MCY9598889.1"/>
    <property type="molecule type" value="Genomic_DNA"/>
</dbReference>
<dbReference type="AlphaFoldDB" id="A0A410WS09"/>
<evidence type="ECO:0000256" key="1">
    <source>
        <dbReference type="ARBA" id="ARBA00004651"/>
    </source>
</evidence>
<comment type="subcellular location">
    <subcellularLocation>
        <location evidence="1">Cell membrane</location>
        <topology evidence="1">Multi-pass membrane protein</topology>
    </subcellularLocation>
</comment>
<feature type="transmembrane region" description="Helical" evidence="9">
    <location>
        <begin position="267"/>
        <end position="288"/>
    </location>
</feature>
<dbReference type="OrthoDB" id="9807778at2"/>
<evidence type="ECO:0000256" key="2">
    <source>
        <dbReference type="ARBA" id="ARBA00022475"/>
    </source>
</evidence>
<dbReference type="PANTHER" id="PTHR48090:SF8">
    <property type="entry name" value="GLYCOSYLTRANSFERASE CSBB-RELATED"/>
    <property type="match status" value="1"/>
</dbReference>
<evidence type="ECO:0000256" key="7">
    <source>
        <dbReference type="ARBA" id="ARBA00023136"/>
    </source>
</evidence>
<keyword evidence="6 9" id="KW-1133">Transmembrane helix</keyword>
<evidence type="ECO:0000256" key="5">
    <source>
        <dbReference type="ARBA" id="ARBA00022692"/>
    </source>
</evidence>
<name>A0A410WS09_9BACL</name>
<dbReference type="InterPro" id="IPR050256">
    <property type="entry name" value="Glycosyltransferase_2"/>
</dbReference>
<dbReference type="InterPro" id="IPR001173">
    <property type="entry name" value="Glyco_trans_2-like"/>
</dbReference>
<evidence type="ECO:0000313" key="13">
    <source>
        <dbReference type="Proteomes" id="UP000288943"/>
    </source>
</evidence>
<dbReference type="RefSeq" id="WP_042234017.1">
    <property type="nucleotide sequence ID" value="NZ_CP026520.1"/>
</dbReference>
<evidence type="ECO:0000313" key="11">
    <source>
        <dbReference type="EMBL" id="MCY9598889.1"/>
    </source>
</evidence>
<keyword evidence="3" id="KW-0328">Glycosyltransferase</keyword>
<reference evidence="12 13" key="1">
    <citation type="submission" date="2018-01" db="EMBL/GenBank/DDBJ databases">
        <title>The whole genome sequencing and assembly of Paenibacillus chitinolyticus KCCM 41400 strain.</title>
        <authorList>
            <person name="Kim J.-Y."/>
            <person name="Park M.-K."/>
            <person name="Lee Y.-J."/>
            <person name="Yi H."/>
            <person name="Bahn Y.-S."/>
            <person name="Kim J.F."/>
            <person name="Lee D.-W."/>
        </authorList>
    </citation>
    <scope>NUCLEOTIDE SEQUENCE [LARGE SCALE GENOMIC DNA]</scope>
    <source>
        <strain evidence="12 13">KCCM 41400</strain>
    </source>
</reference>
<keyword evidence="4 12" id="KW-0808">Transferase</keyword>
<sequence>MKFISFIVPCYNEEQTINIFYKQILEVMQRIDVLYEIVFINDGSKDSTAEIIRRLCKEDPSISFISLSRNFGKESAMFAGLEHAKGDAVIIIDADLQHPPALIPQLVDGWQNEKYDVVYARRINREGEPILRSWFSKKFYSIINKISDVKLVDGVVDYRIMDRKVVDSILGLRERHRFSKGLFEWAGFHSKCIEYKNVERAAGNSSWSFNKLFHYAIEGIVSFTIVPLRIATFVGILTALAAFIYMGITIIQTLLFGNSVSGYTSTISLILFFGGMHCIFLGIIGEYLGRIFNEVKHRPHYFIREHIESRVRTFEFKK</sequence>
<dbReference type="InterPro" id="IPR029044">
    <property type="entry name" value="Nucleotide-diphossugar_trans"/>
</dbReference>
<feature type="domain" description="Glycosyltransferase 2-like" evidence="10">
    <location>
        <begin position="5"/>
        <end position="169"/>
    </location>
</feature>
<dbReference type="CDD" id="cd04187">
    <property type="entry name" value="DPM1_like_bac"/>
    <property type="match status" value="1"/>
</dbReference>
<evidence type="ECO:0000256" key="3">
    <source>
        <dbReference type="ARBA" id="ARBA00022676"/>
    </source>
</evidence>
<comment type="similarity">
    <text evidence="8">Belongs to the glycosyltransferase 2 family. GtrB subfamily.</text>
</comment>
<gene>
    <name evidence="11" type="ORF">M5X16_24330</name>
    <name evidence="12" type="ORF">PC41400_05095</name>
</gene>
<evidence type="ECO:0000256" key="9">
    <source>
        <dbReference type="SAM" id="Phobius"/>
    </source>
</evidence>
<dbReference type="KEGG" id="pchi:PC41400_05095"/>
<evidence type="ECO:0000313" key="14">
    <source>
        <dbReference type="Proteomes" id="UP001527202"/>
    </source>
</evidence>
<dbReference type="Gene3D" id="3.90.550.10">
    <property type="entry name" value="Spore Coat Polysaccharide Biosynthesis Protein SpsA, Chain A"/>
    <property type="match status" value="1"/>
</dbReference>
<feature type="transmembrane region" description="Helical" evidence="9">
    <location>
        <begin position="230"/>
        <end position="255"/>
    </location>
</feature>
<dbReference type="SUPFAM" id="SSF53448">
    <property type="entry name" value="Nucleotide-diphospho-sugar transferases"/>
    <property type="match status" value="1"/>
</dbReference>
<evidence type="ECO:0000313" key="12">
    <source>
        <dbReference type="EMBL" id="QAV17090.1"/>
    </source>
</evidence>
<dbReference type="Proteomes" id="UP001527202">
    <property type="component" value="Unassembled WGS sequence"/>
</dbReference>
<dbReference type="Proteomes" id="UP000288943">
    <property type="component" value="Chromosome"/>
</dbReference>
<evidence type="ECO:0000256" key="4">
    <source>
        <dbReference type="ARBA" id="ARBA00022679"/>
    </source>
</evidence>
<evidence type="ECO:0000256" key="8">
    <source>
        <dbReference type="ARBA" id="ARBA00038152"/>
    </source>
</evidence>